<dbReference type="Proteomes" id="UP001234297">
    <property type="component" value="Chromosome 7"/>
</dbReference>
<evidence type="ECO:0000313" key="2">
    <source>
        <dbReference type="Proteomes" id="UP001234297"/>
    </source>
</evidence>
<gene>
    <name evidence="1" type="ORF">MRB53_022151</name>
</gene>
<organism evidence="1 2">
    <name type="scientific">Persea americana</name>
    <name type="common">Avocado</name>
    <dbReference type="NCBI Taxonomy" id="3435"/>
    <lineage>
        <taxon>Eukaryota</taxon>
        <taxon>Viridiplantae</taxon>
        <taxon>Streptophyta</taxon>
        <taxon>Embryophyta</taxon>
        <taxon>Tracheophyta</taxon>
        <taxon>Spermatophyta</taxon>
        <taxon>Magnoliopsida</taxon>
        <taxon>Magnoliidae</taxon>
        <taxon>Laurales</taxon>
        <taxon>Lauraceae</taxon>
        <taxon>Persea</taxon>
    </lineage>
</organism>
<proteinExistence type="predicted"/>
<name>A0ACC2L700_PERAE</name>
<comment type="caution">
    <text evidence="1">The sequence shown here is derived from an EMBL/GenBank/DDBJ whole genome shotgun (WGS) entry which is preliminary data.</text>
</comment>
<accession>A0ACC2L700</accession>
<reference evidence="1 2" key="1">
    <citation type="journal article" date="2022" name="Hortic Res">
        <title>A haplotype resolved chromosomal level avocado genome allows analysis of novel avocado genes.</title>
        <authorList>
            <person name="Nath O."/>
            <person name="Fletcher S.J."/>
            <person name="Hayward A."/>
            <person name="Shaw L.M."/>
            <person name="Masouleh A.K."/>
            <person name="Furtado A."/>
            <person name="Henry R.J."/>
            <person name="Mitter N."/>
        </authorList>
    </citation>
    <scope>NUCLEOTIDE SEQUENCE [LARGE SCALE GENOMIC DNA]</scope>
    <source>
        <strain evidence="2">cv. Hass</strain>
    </source>
</reference>
<keyword evidence="2" id="KW-1185">Reference proteome</keyword>
<sequence length="899" mass="102315">MKISYFILFLVILSTWRMRFVGDKKLSSQHLPVLPGRNHDDTVLIASLDGTIHLVERNSWKVRWSFSSGPALCSSYQTLTWGKDDTKSFINGDYSIECGDDWNLYVRKRTLDKVEPTGTMSKFVNSSPHYLKGMIVLGHTQVIVFSVYARTGRVKSAVTTDVNEQYLIKKDMGESTNMPADELLITRTNYKLHSYFRDTLEPAWNVTVGYIKFMHHCLSFGKTYNGDDDMAFPCGAKGVVHRSHEHNPLHFGVESLDSRNEDGSLLGYRWRKNHVQPNRQPSGLNEKRKGKKRNNGSTIQGNLQLEEDGEFPSFSLERDAKNENNGSTIQGHLQLEDEEEFPALSLARVAKNENNGSTIEGHLQLEGEEEFPAMLLERGAKNENNGSTIQGHLQLGDEEEFPSLSLDTESIRFSDRLLDELLQGKMLIQELFNKYKGGVRDEEEFEKLLLRGYKRSHPEFLTTDCNEGNGCFIGKIFMSKREIARGRNGTIIFEGIYSNKVHVAVKRVVHRRSPVNLYNLGSLIDLVQHPNIVHVIDIGMDNIFNYFSLEQCDYNLYKLIQLCNLNRGNACDNSITQIDKMLWQPNGYLSPVSVKLIRDVVGGLAHLHNKGFQNRDLKPQRVLINFGAFPCAKICDQGIIEGNVAHHRSPGWHSPKTLLGGTQLYGRTGLMLSRAQDLFNLGCLIFYFITKGHHPFGLVRMRDTNIKRNCPDLALVKHHYEAAHLISNLLHPQPEMRPAAGKVLCHPFFWDSEQSGYFLQDVSDWLVHDESNMNDVFNAMMDAAPKVLGGDWDVKMKALLLTYFTCQACFRYDNLLHLLLFIGNTLSPQQLLPKDIQELIGSTHGEIYDYFASQFPKLLIVVYDVLSNYCEENIDLILENDLILGNYSKKGAILRYFDL</sequence>
<protein>
    <submittedName>
        <fullName evidence="1">Uncharacterized protein</fullName>
    </submittedName>
</protein>
<dbReference type="EMBL" id="CM056815">
    <property type="protein sequence ID" value="KAJ8628828.1"/>
    <property type="molecule type" value="Genomic_DNA"/>
</dbReference>
<evidence type="ECO:0000313" key="1">
    <source>
        <dbReference type="EMBL" id="KAJ8628828.1"/>
    </source>
</evidence>